<dbReference type="InterPro" id="IPR012338">
    <property type="entry name" value="Beta-lactam/transpept-like"/>
</dbReference>
<feature type="domain" description="Beta-lactamase-related" evidence="1">
    <location>
        <begin position="7"/>
        <end position="252"/>
    </location>
</feature>
<accession>A0A840KIA0</accession>
<reference evidence="2 3" key="1">
    <citation type="submission" date="2020-08" db="EMBL/GenBank/DDBJ databases">
        <title>Functional genomics of gut bacteria from endangered species of beetles.</title>
        <authorList>
            <person name="Carlos-Shanley C."/>
        </authorList>
    </citation>
    <scope>NUCLEOTIDE SEQUENCE [LARGE SCALE GENOMIC DNA]</scope>
    <source>
        <strain evidence="2 3">S00151</strain>
    </source>
</reference>
<dbReference type="Gene3D" id="3.40.710.10">
    <property type="entry name" value="DD-peptidase/beta-lactamase superfamily"/>
    <property type="match status" value="1"/>
</dbReference>
<proteinExistence type="predicted"/>
<evidence type="ECO:0000259" key="1">
    <source>
        <dbReference type="Pfam" id="PF00144"/>
    </source>
</evidence>
<dbReference type="SUPFAM" id="SSF56601">
    <property type="entry name" value="beta-lactamase/transpeptidase-like"/>
    <property type="match status" value="1"/>
</dbReference>
<dbReference type="InterPro" id="IPR001466">
    <property type="entry name" value="Beta-lactam-related"/>
</dbReference>
<dbReference type="PANTHER" id="PTHR46825">
    <property type="entry name" value="D-ALANYL-D-ALANINE-CARBOXYPEPTIDASE/ENDOPEPTIDASE AMPH"/>
    <property type="match status" value="1"/>
</dbReference>
<dbReference type="InterPro" id="IPR050491">
    <property type="entry name" value="AmpC-like"/>
</dbReference>
<dbReference type="Proteomes" id="UP000592180">
    <property type="component" value="Unassembled WGS sequence"/>
</dbReference>
<organism evidence="2 3">
    <name type="scientific">Chryseobacterium defluvii</name>
    <dbReference type="NCBI Taxonomy" id="160396"/>
    <lineage>
        <taxon>Bacteria</taxon>
        <taxon>Pseudomonadati</taxon>
        <taxon>Bacteroidota</taxon>
        <taxon>Flavobacteriia</taxon>
        <taxon>Flavobacteriales</taxon>
        <taxon>Weeksellaceae</taxon>
        <taxon>Chryseobacterium group</taxon>
        <taxon>Chryseobacterium</taxon>
    </lineage>
</organism>
<dbReference type="Pfam" id="PF00144">
    <property type="entry name" value="Beta-lactamase"/>
    <property type="match status" value="1"/>
</dbReference>
<evidence type="ECO:0000313" key="2">
    <source>
        <dbReference type="EMBL" id="MBB4807210.1"/>
    </source>
</evidence>
<keyword evidence="3" id="KW-1185">Reference proteome</keyword>
<dbReference type="EMBL" id="JACHLE010000003">
    <property type="protein sequence ID" value="MBB4807210.1"/>
    <property type="molecule type" value="Genomic_DNA"/>
</dbReference>
<name>A0A840KIA0_9FLAO</name>
<dbReference type="PANTHER" id="PTHR46825:SF9">
    <property type="entry name" value="BETA-LACTAMASE-RELATED DOMAIN-CONTAINING PROTEIN"/>
    <property type="match status" value="1"/>
</dbReference>
<sequence length="288" mass="32553">MNSNLERNIFSGSVLVAQKGEIIFKKSYGIANQEWNIKNTTDTKFRIGSVSKQFTAMIIMQLYQAGKISLQANIKVYLPWFDDVAGRKITVHHLLSNTSGLPNYTDSPDFLSQTAVTQFDSLSFAKEHFKTALDFEPGTKYFYSNTNYFLLGLIIENITGKPYEQVLRENILEPAKMNNSGIDYPDQIIPKRADGYIFTFDGYMNSGYINMASSTFACGALFSTVDDLYLWNKALNATALLSDKNKRLMFTPNIDNYAYGWIVRNVKDFMKTGKSVTLQVHGGRINGF</sequence>
<protein>
    <submittedName>
        <fullName evidence="2">CubicO group peptidase (Beta-lactamase class C family)</fullName>
    </submittedName>
</protein>
<dbReference type="AlphaFoldDB" id="A0A840KIA0"/>
<dbReference type="RefSeq" id="WP_184189906.1">
    <property type="nucleotide sequence ID" value="NZ_JACHLE010000003.1"/>
</dbReference>
<gene>
    <name evidence="2" type="ORF">HNP38_002514</name>
</gene>
<evidence type="ECO:0000313" key="3">
    <source>
        <dbReference type="Proteomes" id="UP000592180"/>
    </source>
</evidence>
<comment type="caution">
    <text evidence="2">The sequence shown here is derived from an EMBL/GenBank/DDBJ whole genome shotgun (WGS) entry which is preliminary data.</text>
</comment>